<dbReference type="Proteomes" id="UP001380953">
    <property type="component" value="Unassembled WGS sequence"/>
</dbReference>
<evidence type="ECO:0000313" key="1">
    <source>
        <dbReference type="EMBL" id="MEJ8303841.1"/>
    </source>
</evidence>
<keyword evidence="2" id="KW-1185">Reference proteome</keyword>
<proteinExistence type="predicted"/>
<comment type="caution">
    <text evidence="1">The sequence shown here is derived from an EMBL/GenBank/DDBJ whole genome shotgun (WGS) entry which is preliminary data.</text>
</comment>
<name>A0ACC6PA93_9BACL</name>
<accession>A0ACC6PA93</accession>
<evidence type="ECO:0000313" key="2">
    <source>
        <dbReference type="Proteomes" id="UP001380953"/>
    </source>
</evidence>
<gene>
    <name evidence="1" type="ORF">WKI47_07985</name>
</gene>
<sequence length="157" mass="17508">MNLYCNGILKQLNLAAETVISFIRILEPADLEVRPTPGKHSVGELLVHLSVLCVADWKISSGASLEDMETFYAENEPPCALPAIEQALRLNVARLEQETSSLTDEQLSAVTTSYWGASYSRYEWLVETLAHFYHHRGQLHAMLVHSLGKDPSIPLFA</sequence>
<protein>
    <submittedName>
        <fullName evidence="1">DinB family protein</fullName>
    </submittedName>
</protein>
<organism evidence="1 2">
    <name type="scientific">Saccharibacillus sacchari</name>
    <dbReference type="NCBI Taxonomy" id="456493"/>
    <lineage>
        <taxon>Bacteria</taxon>
        <taxon>Bacillati</taxon>
        <taxon>Bacillota</taxon>
        <taxon>Bacilli</taxon>
        <taxon>Bacillales</taxon>
        <taxon>Paenibacillaceae</taxon>
        <taxon>Saccharibacillus</taxon>
    </lineage>
</organism>
<dbReference type="EMBL" id="JBBKAR010000026">
    <property type="protein sequence ID" value="MEJ8303841.1"/>
    <property type="molecule type" value="Genomic_DNA"/>
</dbReference>
<reference evidence="1" key="1">
    <citation type="submission" date="2024-03" db="EMBL/GenBank/DDBJ databases">
        <title>Whole genome sequecning of epiphytes from Marcgravia umbellata leaves.</title>
        <authorList>
            <person name="Kumar G."/>
            <person name="Savka M.A."/>
        </authorList>
    </citation>
    <scope>NUCLEOTIDE SEQUENCE</scope>
    <source>
        <strain evidence="1">RIT_BL5</strain>
    </source>
</reference>